<comment type="pathway">
    <text evidence="1">Cofactor biosynthesis; molybdopterin biosynthesis.</text>
</comment>
<dbReference type="Pfam" id="PF02391">
    <property type="entry name" value="MoaE"/>
    <property type="match status" value="1"/>
</dbReference>
<evidence type="ECO:0000313" key="14">
    <source>
        <dbReference type="Proteomes" id="UP000009881"/>
    </source>
</evidence>
<evidence type="ECO:0000256" key="2">
    <source>
        <dbReference type="ARBA" id="ARBA00005426"/>
    </source>
</evidence>
<dbReference type="AlphaFoldDB" id="K9H448"/>
<proteinExistence type="inferred from homology"/>
<dbReference type="EC" id="2.8.1.12" evidence="3"/>
<protein>
    <recommendedName>
        <fullName evidence="4">Molybdopterin synthase catalytic subunit</fullName>
        <ecNumber evidence="3">2.8.1.12</ecNumber>
    </recommendedName>
    <alternativeName>
        <fullName evidence="10">MPT synthase subunit 2</fullName>
    </alternativeName>
    <alternativeName>
        <fullName evidence="8">Molybdenum cofactor biosynthesis protein E</fullName>
    </alternativeName>
    <alternativeName>
        <fullName evidence="9">Molybdopterin-converting factor large subunit</fullName>
    </alternativeName>
    <alternativeName>
        <fullName evidence="11">Molybdopterin-converting factor subunit 2</fullName>
    </alternativeName>
</protein>
<evidence type="ECO:0000256" key="12">
    <source>
        <dbReference type="ARBA" id="ARBA00049878"/>
    </source>
</evidence>
<dbReference type="Proteomes" id="UP000009881">
    <property type="component" value="Unassembled WGS sequence"/>
</dbReference>
<sequence>MAVRVQREDFDVGAEMAAFCAGDTSVGAVASFVGLVRADKTAEGSGAVSAMTLEHYPGMTERQLEAIEADARERWPLHDVLVVHRYGRMEPGERIVLVLTASSHRQAAFDACAFLMDWLKTKAPFWKLEETPNGGRWVDARESDDAAAARWGGDEG</sequence>
<comment type="function">
    <text evidence="6">Converts molybdopterin precursor Z into molybdopterin. This requires the incorporation of two sulfur atoms into precursor Z to generate a dithiolene group. The sulfur is provided by MoaD.</text>
</comment>
<reference evidence="13 14" key="1">
    <citation type="journal article" date="2013" name="Genome Announc.">
        <title>Draft Genome Sequence of an Alphaproteobacterium, Caenispirillum salinarum AK4(T), Isolated from a Solar Saltern.</title>
        <authorList>
            <person name="Khatri I."/>
            <person name="Singh A."/>
            <person name="Korpole S."/>
            <person name="Pinnaka A.K."/>
            <person name="Subramanian S."/>
        </authorList>
    </citation>
    <scope>NUCLEOTIDE SEQUENCE [LARGE SCALE GENOMIC DNA]</scope>
    <source>
        <strain evidence="13 14">AK4</strain>
    </source>
</reference>
<evidence type="ECO:0000256" key="9">
    <source>
        <dbReference type="ARBA" id="ARBA00030407"/>
    </source>
</evidence>
<dbReference type="UniPathway" id="UPA00344"/>
<evidence type="ECO:0000256" key="1">
    <source>
        <dbReference type="ARBA" id="ARBA00005046"/>
    </source>
</evidence>
<comment type="subunit">
    <text evidence="7">Heterotetramer of 2 MoaD subunits and 2 MoaE subunits. Also stable as homodimer. The enzyme changes between these two forms during catalysis.</text>
</comment>
<dbReference type="RefSeq" id="WP_009538835.1">
    <property type="nucleotide sequence ID" value="NZ_ANHY01000003.1"/>
</dbReference>
<evidence type="ECO:0000256" key="7">
    <source>
        <dbReference type="ARBA" id="ARBA00026066"/>
    </source>
</evidence>
<keyword evidence="5" id="KW-0501">Molybdenum cofactor biosynthesis</keyword>
<evidence type="ECO:0000256" key="5">
    <source>
        <dbReference type="ARBA" id="ARBA00023150"/>
    </source>
</evidence>
<evidence type="ECO:0000256" key="6">
    <source>
        <dbReference type="ARBA" id="ARBA00025448"/>
    </source>
</evidence>
<dbReference type="PATRIC" id="fig|1238182.3.peg.386"/>
<evidence type="ECO:0000256" key="3">
    <source>
        <dbReference type="ARBA" id="ARBA00011950"/>
    </source>
</evidence>
<evidence type="ECO:0000256" key="8">
    <source>
        <dbReference type="ARBA" id="ARBA00029745"/>
    </source>
</evidence>
<evidence type="ECO:0000256" key="4">
    <source>
        <dbReference type="ARBA" id="ARBA00013858"/>
    </source>
</evidence>
<dbReference type="InterPro" id="IPR036563">
    <property type="entry name" value="MoaE_sf"/>
</dbReference>
<dbReference type="GO" id="GO:0006777">
    <property type="term" value="P:Mo-molybdopterin cofactor biosynthetic process"/>
    <property type="evidence" value="ECO:0007669"/>
    <property type="project" value="UniProtKB-KW"/>
</dbReference>
<dbReference type="PANTHER" id="PTHR23404">
    <property type="entry name" value="MOLYBDOPTERIN SYNTHASE RELATED"/>
    <property type="match status" value="1"/>
</dbReference>
<comment type="similarity">
    <text evidence="2">Belongs to the MoaE family.</text>
</comment>
<dbReference type="InterPro" id="IPR003448">
    <property type="entry name" value="Mopterin_biosynth_MoaE"/>
</dbReference>
<accession>K9H448</accession>
<dbReference type="GO" id="GO:0030366">
    <property type="term" value="F:molybdopterin synthase activity"/>
    <property type="evidence" value="ECO:0007669"/>
    <property type="project" value="UniProtKB-EC"/>
</dbReference>
<name>K9H448_9PROT</name>
<gene>
    <name evidence="13" type="ORF">C882_2426</name>
</gene>
<evidence type="ECO:0000256" key="10">
    <source>
        <dbReference type="ARBA" id="ARBA00030781"/>
    </source>
</evidence>
<evidence type="ECO:0000256" key="11">
    <source>
        <dbReference type="ARBA" id="ARBA00032474"/>
    </source>
</evidence>
<dbReference type="OrthoDB" id="9803224at2"/>
<dbReference type="eggNOG" id="COG0314">
    <property type="taxonomic scope" value="Bacteria"/>
</dbReference>
<dbReference type="Gene3D" id="3.90.1170.40">
    <property type="entry name" value="Molybdopterin biosynthesis MoaE subunit"/>
    <property type="match status" value="1"/>
</dbReference>
<dbReference type="SUPFAM" id="SSF54690">
    <property type="entry name" value="Molybdopterin synthase subunit MoaE"/>
    <property type="match status" value="1"/>
</dbReference>
<organism evidence="13 14">
    <name type="scientific">Caenispirillum salinarum AK4</name>
    <dbReference type="NCBI Taxonomy" id="1238182"/>
    <lineage>
        <taxon>Bacteria</taxon>
        <taxon>Pseudomonadati</taxon>
        <taxon>Pseudomonadota</taxon>
        <taxon>Alphaproteobacteria</taxon>
        <taxon>Rhodospirillales</taxon>
        <taxon>Novispirillaceae</taxon>
        <taxon>Caenispirillum</taxon>
    </lineage>
</organism>
<dbReference type="CDD" id="cd00756">
    <property type="entry name" value="MoaE"/>
    <property type="match status" value="1"/>
</dbReference>
<dbReference type="STRING" id="1238182.C882_2426"/>
<evidence type="ECO:0000313" key="13">
    <source>
        <dbReference type="EMBL" id="EKV32347.1"/>
    </source>
</evidence>
<keyword evidence="14" id="KW-1185">Reference proteome</keyword>
<comment type="caution">
    <text evidence="13">The sequence shown here is derived from an EMBL/GenBank/DDBJ whole genome shotgun (WGS) entry which is preliminary data.</text>
</comment>
<dbReference type="EMBL" id="ANHY01000003">
    <property type="protein sequence ID" value="EKV32347.1"/>
    <property type="molecule type" value="Genomic_DNA"/>
</dbReference>
<comment type="catalytic activity">
    <reaction evidence="12">
        <text>2 [molybdopterin-synthase sulfur-carrier protein]-C-terminal-Gly-aminoethanethioate + cyclic pyranopterin phosphate + H2O = molybdopterin + 2 [molybdopterin-synthase sulfur-carrier protein]-C-terminal Gly-Gly + 2 H(+)</text>
        <dbReference type="Rhea" id="RHEA:26333"/>
        <dbReference type="Rhea" id="RHEA-COMP:12202"/>
        <dbReference type="Rhea" id="RHEA-COMP:19907"/>
        <dbReference type="ChEBI" id="CHEBI:15377"/>
        <dbReference type="ChEBI" id="CHEBI:15378"/>
        <dbReference type="ChEBI" id="CHEBI:58698"/>
        <dbReference type="ChEBI" id="CHEBI:59648"/>
        <dbReference type="ChEBI" id="CHEBI:90778"/>
        <dbReference type="ChEBI" id="CHEBI:232372"/>
        <dbReference type="EC" id="2.8.1.12"/>
    </reaction>
</comment>